<sequence length="163" mass="18281">EHLQALPDWDEKWKDAIVESLVGRSVPYEYYPQSSGNTITHAVTLSYFLSETTCKLESLDTIFEFGGGYGCMCRLIHRLGFSGEYVNFDLPAMLGLQNYYLGKTTKGQITFLLGADEFTGQIRKMPTRIHHNRPQVAHPQSVSRLVIFEPAKSGIIPVLISPA</sequence>
<protein>
    <recommendedName>
        <fullName evidence="2">Sugar O-methyltransferase</fullName>
    </recommendedName>
</protein>
<comment type="caution">
    <text evidence="1">The sequence shown here is derived from an EMBL/GenBank/DDBJ whole genome shotgun (WGS) entry which is preliminary data.</text>
</comment>
<reference evidence="1" key="1">
    <citation type="journal article" date="2014" name="Front. Microbiol.">
        <title>High frequency of phylogenetically diverse reductive dehalogenase-homologous genes in deep subseafloor sedimentary metagenomes.</title>
        <authorList>
            <person name="Kawai M."/>
            <person name="Futagami T."/>
            <person name="Toyoda A."/>
            <person name="Takaki Y."/>
            <person name="Nishi S."/>
            <person name="Hori S."/>
            <person name="Arai W."/>
            <person name="Tsubouchi T."/>
            <person name="Morono Y."/>
            <person name="Uchiyama I."/>
            <person name="Ito T."/>
            <person name="Fujiyama A."/>
            <person name="Inagaki F."/>
            <person name="Takami H."/>
        </authorList>
    </citation>
    <scope>NUCLEOTIDE SEQUENCE</scope>
    <source>
        <strain evidence="1">Expedition CK06-06</strain>
    </source>
</reference>
<feature type="non-terminal residue" evidence="1">
    <location>
        <position position="1"/>
    </location>
</feature>
<gene>
    <name evidence="1" type="ORF">S03H2_68218</name>
</gene>
<feature type="non-terminal residue" evidence="1">
    <location>
        <position position="163"/>
    </location>
</feature>
<evidence type="ECO:0000313" key="1">
    <source>
        <dbReference type="EMBL" id="GAH81606.1"/>
    </source>
</evidence>
<accession>X1IGS9</accession>
<dbReference type="EMBL" id="BARU01044814">
    <property type="protein sequence ID" value="GAH81606.1"/>
    <property type="molecule type" value="Genomic_DNA"/>
</dbReference>
<organism evidence="1">
    <name type="scientific">marine sediment metagenome</name>
    <dbReference type="NCBI Taxonomy" id="412755"/>
    <lineage>
        <taxon>unclassified sequences</taxon>
        <taxon>metagenomes</taxon>
        <taxon>ecological metagenomes</taxon>
    </lineage>
</organism>
<evidence type="ECO:0008006" key="2">
    <source>
        <dbReference type="Google" id="ProtNLM"/>
    </source>
</evidence>
<name>X1IGS9_9ZZZZ</name>
<dbReference type="AlphaFoldDB" id="X1IGS9"/>
<proteinExistence type="predicted"/>